<dbReference type="Gene3D" id="3.90.550.10">
    <property type="entry name" value="Spore Coat Polysaccharide Biosynthesis Protein SpsA, Chain A"/>
    <property type="match status" value="1"/>
</dbReference>
<dbReference type="Pfam" id="PF00535">
    <property type="entry name" value="Glycos_transf_2"/>
    <property type="match status" value="1"/>
</dbReference>
<dbReference type="OrthoDB" id="396512at2"/>
<feature type="domain" description="Glycosyltransferase 2-like" evidence="1">
    <location>
        <begin position="9"/>
        <end position="126"/>
    </location>
</feature>
<dbReference type="EMBL" id="SMJU01000002">
    <property type="protein sequence ID" value="TDB68261.1"/>
    <property type="molecule type" value="Genomic_DNA"/>
</dbReference>
<dbReference type="PANTHER" id="PTHR22916:SF3">
    <property type="entry name" value="UDP-GLCNAC:BETAGAL BETA-1,3-N-ACETYLGLUCOSAMINYLTRANSFERASE-LIKE PROTEIN 1"/>
    <property type="match status" value="1"/>
</dbReference>
<dbReference type="InterPro" id="IPR029044">
    <property type="entry name" value="Nucleotide-diphossugar_trans"/>
</dbReference>
<dbReference type="AlphaFoldDB" id="A0A4R4KNU9"/>
<dbReference type="GO" id="GO:0016758">
    <property type="term" value="F:hexosyltransferase activity"/>
    <property type="evidence" value="ECO:0007669"/>
    <property type="project" value="UniProtKB-ARBA"/>
</dbReference>
<keyword evidence="2" id="KW-0808">Transferase</keyword>
<reference evidence="2 3" key="1">
    <citation type="submission" date="2019-02" db="EMBL/GenBank/DDBJ databases">
        <title>Arundinibacter roseus gen. nov., sp. nov., a new member of the family Cytophagaceae.</title>
        <authorList>
            <person name="Szuroczki S."/>
            <person name="Khayer B."/>
            <person name="Sproer C."/>
            <person name="Toumi M."/>
            <person name="Szabo A."/>
            <person name="Felfoldi T."/>
            <person name="Schumann P."/>
            <person name="Toth E."/>
        </authorList>
    </citation>
    <scope>NUCLEOTIDE SEQUENCE [LARGE SCALE GENOMIC DNA]</scope>
    <source>
        <strain evidence="2 3">DMA-k-7a</strain>
    </source>
</reference>
<comment type="caution">
    <text evidence="2">The sequence shown here is derived from an EMBL/GenBank/DDBJ whole genome shotgun (WGS) entry which is preliminary data.</text>
</comment>
<gene>
    <name evidence="2" type="ORF">EZE20_04910</name>
</gene>
<organism evidence="2 3">
    <name type="scientific">Arundinibacter roseus</name>
    <dbReference type="NCBI Taxonomy" id="2070510"/>
    <lineage>
        <taxon>Bacteria</taxon>
        <taxon>Pseudomonadati</taxon>
        <taxon>Bacteroidota</taxon>
        <taxon>Cytophagia</taxon>
        <taxon>Cytophagales</taxon>
        <taxon>Spirosomataceae</taxon>
        <taxon>Arundinibacter</taxon>
    </lineage>
</organism>
<keyword evidence="3" id="KW-1185">Reference proteome</keyword>
<dbReference type="SUPFAM" id="SSF53448">
    <property type="entry name" value="Nucleotide-diphospho-sugar transferases"/>
    <property type="match status" value="1"/>
</dbReference>
<sequence length="336" mass="39178">MSMKKPLVSIICTAYNHESFVENALRSVMNQTYASIELLVIDNASSDRTSERIEQFCQEYPHTTYIKNAWNKGLCTAFNQGLKLAKGKYIIDLSADDVLLPNRVEQQVNYFERLPENFGVIFSNAVYINESDQILCTHFDVDENGHALDTIPSGDVYRSILERYFICTPTMMIRRSLLEILGGYDESLTYEDFDFWVRSSTLCAYGYQDEILTQKRVLDDSLSQQVFRPGSGMLESTYKVCNKAYDLNRTQAEFDALANRIRTFIRKCFYAQEFELALRFRQLLTYIEDPGVTTECIIFLCKLRLPINRIYRLYLHHNVKNSPQRKDFRKNFVIPE</sequence>
<proteinExistence type="predicted"/>
<protein>
    <submittedName>
        <fullName evidence="2">Glycosyltransferase</fullName>
    </submittedName>
</protein>
<evidence type="ECO:0000313" key="3">
    <source>
        <dbReference type="Proteomes" id="UP000295706"/>
    </source>
</evidence>
<evidence type="ECO:0000259" key="1">
    <source>
        <dbReference type="Pfam" id="PF00535"/>
    </source>
</evidence>
<dbReference type="PANTHER" id="PTHR22916">
    <property type="entry name" value="GLYCOSYLTRANSFERASE"/>
    <property type="match status" value="1"/>
</dbReference>
<dbReference type="InterPro" id="IPR001173">
    <property type="entry name" value="Glyco_trans_2-like"/>
</dbReference>
<evidence type="ECO:0000313" key="2">
    <source>
        <dbReference type="EMBL" id="TDB68261.1"/>
    </source>
</evidence>
<dbReference type="Proteomes" id="UP000295706">
    <property type="component" value="Unassembled WGS sequence"/>
</dbReference>
<accession>A0A4R4KNU9</accession>
<name>A0A4R4KNU9_9BACT</name>